<sequence length="63" mass="7070">MRIVFMCSHTELEGCHVERLVLHLSHFDEVFRQTGSAGQPLLFLGGATVNAIDFIVAISQDRR</sequence>
<evidence type="ECO:0000313" key="2">
    <source>
        <dbReference type="Proteomes" id="UP001163321"/>
    </source>
</evidence>
<protein>
    <submittedName>
        <fullName evidence="1">Uncharacterized protein</fullName>
    </submittedName>
</protein>
<dbReference type="EMBL" id="CM047586">
    <property type="protein sequence ID" value="KAI9909526.1"/>
    <property type="molecule type" value="Genomic_DNA"/>
</dbReference>
<keyword evidence="2" id="KW-1185">Reference proteome</keyword>
<gene>
    <name evidence="1" type="ORF">PsorP6_015249</name>
</gene>
<comment type="caution">
    <text evidence="1">The sequence shown here is derived from an EMBL/GenBank/DDBJ whole genome shotgun (WGS) entry which is preliminary data.</text>
</comment>
<proteinExistence type="predicted"/>
<name>A0ACC0VUT8_9STRA</name>
<dbReference type="Proteomes" id="UP001163321">
    <property type="component" value="Chromosome 7"/>
</dbReference>
<organism evidence="1 2">
    <name type="scientific">Peronosclerospora sorghi</name>
    <dbReference type="NCBI Taxonomy" id="230839"/>
    <lineage>
        <taxon>Eukaryota</taxon>
        <taxon>Sar</taxon>
        <taxon>Stramenopiles</taxon>
        <taxon>Oomycota</taxon>
        <taxon>Peronosporomycetes</taxon>
        <taxon>Peronosporales</taxon>
        <taxon>Peronosporaceae</taxon>
        <taxon>Peronosclerospora</taxon>
    </lineage>
</organism>
<evidence type="ECO:0000313" key="1">
    <source>
        <dbReference type="EMBL" id="KAI9909526.1"/>
    </source>
</evidence>
<accession>A0ACC0VUT8</accession>
<reference evidence="1 2" key="1">
    <citation type="journal article" date="2022" name="bioRxiv">
        <title>The genome of the oomycete Peronosclerospora sorghi, a cosmopolitan pathogen of maize and sorghum, is inflated with dispersed pseudogenes.</title>
        <authorList>
            <person name="Fletcher K."/>
            <person name="Martin F."/>
            <person name="Isakeit T."/>
            <person name="Cavanaugh K."/>
            <person name="Magill C."/>
            <person name="Michelmore R."/>
        </authorList>
    </citation>
    <scope>NUCLEOTIDE SEQUENCE [LARGE SCALE GENOMIC DNA]</scope>
    <source>
        <strain evidence="1">P6</strain>
    </source>
</reference>